<comment type="caution">
    <text evidence="1">The sequence shown here is derived from an EMBL/GenBank/DDBJ whole genome shotgun (WGS) entry which is preliminary data.</text>
</comment>
<evidence type="ECO:0000313" key="1">
    <source>
        <dbReference type="EMBL" id="KAJ7650548.1"/>
    </source>
</evidence>
<gene>
    <name evidence="1" type="ORF">FB45DRAFT_730376</name>
</gene>
<protein>
    <submittedName>
        <fullName evidence="1">Uncharacterized protein</fullName>
    </submittedName>
</protein>
<accession>A0AAD7FYY6</accession>
<sequence length="112" mass="12694">WTNITFDLGPQTVTTPGRPDGPITRWCWLAVTAFGRFDETRGGHLILWDCGWVLEFPAGGTFFIPPLMSFSIAAIQPGETRYSITQYCVPPPSWSRWPEATHIFSTFDELRT</sequence>
<dbReference type="AlphaFoldDB" id="A0AAD7FYY6"/>
<proteinExistence type="predicted"/>
<keyword evidence="2" id="KW-1185">Reference proteome</keyword>
<reference evidence="1" key="1">
    <citation type="submission" date="2023-03" db="EMBL/GenBank/DDBJ databases">
        <title>Massive genome expansion in bonnet fungi (Mycena s.s.) driven by repeated elements and novel gene families across ecological guilds.</title>
        <authorList>
            <consortium name="Lawrence Berkeley National Laboratory"/>
            <person name="Harder C.B."/>
            <person name="Miyauchi S."/>
            <person name="Viragh M."/>
            <person name="Kuo A."/>
            <person name="Thoen E."/>
            <person name="Andreopoulos B."/>
            <person name="Lu D."/>
            <person name="Skrede I."/>
            <person name="Drula E."/>
            <person name="Henrissat B."/>
            <person name="Morin E."/>
            <person name="Kohler A."/>
            <person name="Barry K."/>
            <person name="LaButti K."/>
            <person name="Morin E."/>
            <person name="Salamov A."/>
            <person name="Lipzen A."/>
            <person name="Mereny Z."/>
            <person name="Hegedus B."/>
            <person name="Baldrian P."/>
            <person name="Stursova M."/>
            <person name="Weitz H."/>
            <person name="Taylor A."/>
            <person name="Grigoriev I.V."/>
            <person name="Nagy L.G."/>
            <person name="Martin F."/>
            <person name="Kauserud H."/>
        </authorList>
    </citation>
    <scope>NUCLEOTIDE SEQUENCE</scope>
    <source>
        <strain evidence="1">9284</strain>
    </source>
</reference>
<dbReference type="Proteomes" id="UP001221142">
    <property type="component" value="Unassembled WGS sequence"/>
</dbReference>
<name>A0AAD7FYY6_9AGAR</name>
<organism evidence="1 2">
    <name type="scientific">Roridomyces roridus</name>
    <dbReference type="NCBI Taxonomy" id="1738132"/>
    <lineage>
        <taxon>Eukaryota</taxon>
        <taxon>Fungi</taxon>
        <taxon>Dikarya</taxon>
        <taxon>Basidiomycota</taxon>
        <taxon>Agaricomycotina</taxon>
        <taxon>Agaricomycetes</taxon>
        <taxon>Agaricomycetidae</taxon>
        <taxon>Agaricales</taxon>
        <taxon>Marasmiineae</taxon>
        <taxon>Mycenaceae</taxon>
        <taxon>Roridomyces</taxon>
    </lineage>
</organism>
<dbReference type="EMBL" id="JARKIF010000001">
    <property type="protein sequence ID" value="KAJ7650548.1"/>
    <property type="molecule type" value="Genomic_DNA"/>
</dbReference>
<evidence type="ECO:0000313" key="2">
    <source>
        <dbReference type="Proteomes" id="UP001221142"/>
    </source>
</evidence>
<feature type="non-terminal residue" evidence="1">
    <location>
        <position position="1"/>
    </location>
</feature>